<gene>
    <name evidence="1" type="ORF">SAMEA4504048_01014</name>
</gene>
<dbReference type="Proteomes" id="UP000215144">
    <property type="component" value="Chromosome 1"/>
</dbReference>
<dbReference type="EMBL" id="LT906454">
    <property type="protein sequence ID" value="SNV39662.1"/>
    <property type="molecule type" value="Genomic_DNA"/>
</dbReference>
<dbReference type="AlphaFoldDB" id="A0A239WZ17"/>
<evidence type="ECO:0000313" key="1">
    <source>
        <dbReference type="EMBL" id="SNV39662.1"/>
    </source>
</evidence>
<protein>
    <submittedName>
        <fullName evidence="1">Prophage Sa05, CopG family transcriptional regulator</fullName>
    </submittedName>
</protein>
<evidence type="ECO:0000313" key="2">
    <source>
        <dbReference type="Proteomes" id="UP000215144"/>
    </source>
</evidence>
<name>A0A239WZ17_STRAI</name>
<dbReference type="KEGG" id="saco:SAME_01014"/>
<sequence>MTDLAKMGRPVKGDTKRIRHMAVRLTQGEFDKITNLSEALGISKADTIVKAIDLLDDTVK</sequence>
<organism evidence="1 2">
    <name type="scientific">Streptococcus acidominimus</name>
    <dbReference type="NCBI Taxonomy" id="1326"/>
    <lineage>
        <taxon>Bacteria</taxon>
        <taxon>Bacillati</taxon>
        <taxon>Bacillota</taxon>
        <taxon>Bacilli</taxon>
        <taxon>Lactobacillales</taxon>
        <taxon>Streptococcaceae</taxon>
        <taxon>Streptococcus</taxon>
    </lineage>
</organism>
<reference evidence="1 2" key="1">
    <citation type="submission" date="2017-06" db="EMBL/GenBank/DDBJ databases">
        <authorList>
            <consortium name="Pathogen Informatics"/>
        </authorList>
    </citation>
    <scope>NUCLEOTIDE SEQUENCE [LARGE SCALE GENOMIC DNA]</scope>
    <source>
        <strain evidence="1 2">NCTC11291</strain>
    </source>
</reference>
<accession>A0A239WZ17</accession>
<proteinExistence type="predicted"/>